<reference evidence="2 3" key="1">
    <citation type="submission" date="2023-07" db="EMBL/GenBank/DDBJ databases">
        <title>Protaetiibacter sp. nov WY-16 isolated from soil.</title>
        <authorList>
            <person name="Liu B."/>
            <person name="Wan Y."/>
        </authorList>
    </citation>
    <scope>NUCLEOTIDE SEQUENCE [LARGE SCALE GENOMIC DNA]</scope>
    <source>
        <strain evidence="2 3">WY-16</strain>
    </source>
</reference>
<feature type="domain" description="DUF4166" evidence="1">
    <location>
        <begin position="17"/>
        <end position="188"/>
    </location>
</feature>
<dbReference type="Proteomes" id="UP001241072">
    <property type="component" value="Unassembled WGS sequence"/>
</dbReference>
<keyword evidence="3" id="KW-1185">Reference proteome</keyword>
<evidence type="ECO:0000313" key="3">
    <source>
        <dbReference type="Proteomes" id="UP001241072"/>
    </source>
</evidence>
<proteinExistence type="predicted"/>
<dbReference type="InterPro" id="IPR025311">
    <property type="entry name" value="DUF4166"/>
</dbReference>
<dbReference type="Pfam" id="PF13761">
    <property type="entry name" value="DUF4166"/>
    <property type="match status" value="1"/>
</dbReference>
<gene>
    <name evidence="2" type="ORF">Q5716_07015</name>
</gene>
<dbReference type="RefSeq" id="WP_305002365.1">
    <property type="nucleotide sequence ID" value="NZ_JAUQUB010000001.1"/>
</dbReference>
<comment type="caution">
    <text evidence="2">The sequence shown here is derived from an EMBL/GenBank/DDBJ whole genome shotgun (WGS) entry which is preliminary data.</text>
</comment>
<sequence>MRESPWVEALGSDLERLHPRLRAYFGTIPEGSIGHGRGVFDVVGTPRRWLWPLVALLSLDAVLFPVWERDVPFRVRNAPVDGRVDALRRFEFARGARTMVDSTSFEGALVDRLGRRGLISAQLVARVRDGMLVLESSRTRVLGIPVPVALSPRITLIERWDDAAERQHVSLVLDAPLIGRLYEYSGHFDYRVVAHD</sequence>
<evidence type="ECO:0000259" key="1">
    <source>
        <dbReference type="Pfam" id="PF13761"/>
    </source>
</evidence>
<dbReference type="EMBL" id="JAUQUB010000001">
    <property type="protein sequence ID" value="MDO7881977.1"/>
    <property type="molecule type" value="Genomic_DNA"/>
</dbReference>
<organism evidence="2 3">
    <name type="scientific">Antiquaquibacter soli</name>
    <dbReference type="NCBI Taxonomy" id="3064523"/>
    <lineage>
        <taxon>Bacteria</taxon>
        <taxon>Bacillati</taxon>
        <taxon>Actinomycetota</taxon>
        <taxon>Actinomycetes</taxon>
        <taxon>Micrococcales</taxon>
        <taxon>Microbacteriaceae</taxon>
        <taxon>Antiquaquibacter</taxon>
    </lineage>
</organism>
<protein>
    <submittedName>
        <fullName evidence="2">DUF4166 domain-containing protein</fullName>
    </submittedName>
</protein>
<accession>A0ABT9BNL2</accession>
<evidence type="ECO:0000313" key="2">
    <source>
        <dbReference type="EMBL" id="MDO7881977.1"/>
    </source>
</evidence>
<name>A0ABT9BNL2_9MICO</name>